<reference evidence="2 3" key="1">
    <citation type="submission" date="2020-06" db="EMBL/GenBank/DDBJ databases">
        <title>Transcriptomic and genomic resources for Thalictrum thalictroides and T. hernandezii: Facilitating candidate gene discovery in an emerging model plant lineage.</title>
        <authorList>
            <person name="Arias T."/>
            <person name="Riano-Pachon D.M."/>
            <person name="Di Stilio V.S."/>
        </authorList>
    </citation>
    <scope>NUCLEOTIDE SEQUENCE [LARGE SCALE GENOMIC DNA]</scope>
    <source>
        <strain evidence="3">cv. WT478/WT964</strain>
        <tissue evidence="2">Leaves</tissue>
    </source>
</reference>
<evidence type="ECO:0000313" key="2">
    <source>
        <dbReference type="EMBL" id="KAF5193011.1"/>
    </source>
</evidence>
<feature type="region of interest" description="Disordered" evidence="1">
    <location>
        <begin position="100"/>
        <end position="140"/>
    </location>
</feature>
<dbReference type="EMBL" id="JABWDY010020609">
    <property type="protein sequence ID" value="KAF5193011.1"/>
    <property type="molecule type" value="Genomic_DNA"/>
</dbReference>
<protein>
    <submittedName>
        <fullName evidence="2">Uncharacterized protein</fullName>
    </submittedName>
</protein>
<name>A0A7J6W6Z8_THATH</name>
<keyword evidence="3" id="KW-1185">Reference proteome</keyword>
<feature type="compositionally biased region" description="Basic residues" evidence="1">
    <location>
        <begin position="100"/>
        <end position="115"/>
    </location>
</feature>
<comment type="caution">
    <text evidence="2">The sequence shown here is derived from an EMBL/GenBank/DDBJ whole genome shotgun (WGS) entry which is preliminary data.</text>
</comment>
<sequence length="140" mass="16866">MKGSRSVSEVVKPSSVLHYLAINQVPWIIRWDYGLRVDRARDKKRVFLVRNYYCWWKYDKSSKMVFLNKRLRTDQNMQGDRLYDTLPEWKPVRKIAKLRRHRRTLNHKPLKKKRRHEDSSSSESDEAIQDQIKNPIDGPS</sequence>
<evidence type="ECO:0000256" key="1">
    <source>
        <dbReference type="SAM" id="MobiDB-lite"/>
    </source>
</evidence>
<gene>
    <name evidence="2" type="ORF">FRX31_017402</name>
</gene>
<evidence type="ECO:0000313" key="3">
    <source>
        <dbReference type="Proteomes" id="UP000554482"/>
    </source>
</evidence>
<organism evidence="2 3">
    <name type="scientific">Thalictrum thalictroides</name>
    <name type="common">Rue-anemone</name>
    <name type="synonym">Anemone thalictroides</name>
    <dbReference type="NCBI Taxonomy" id="46969"/>
    <lineage>
        <taxon>Eukaryota</taxon>
        <taxon>Viridiplantae</taxon>
        <taxon>Streptophyta</taxon>
        <taxon>Embryophyta</taxon>
        <taxon>Tracheophyta</taxon>
        <taxon>Spermatophyta</taxon>
        <taxon>Magnoliopsida</taxon>
        <taxon>Ranunculales</taxon>
        <taxon>Ranunculaceae</taxon>
        <taxon>Thalictroideae</taxon>
        <taxon>Thalictrum</taxon>
    </lineage>
</organism>
<accession>A0A7J6W6Z8</accession>
<proteinExistence type="predicted"/>
<dbReference type="AlphaFoldDB" id="A0A7J6W6Z8"/>
<dbReference type="OrthoDB" id="1967720at2759"/>
<dbReference type="Proteomes" id="UP000554482">
    <property type="component" value="Unassembled WGS sequence"/>
</dbReference>